<keyword evidence="2" id="KW-0614">Plasmid</keyword>
<dbReference type="Proteomes" id="UP000218288">
    <property type="component" value="Plasmid pMPPM03"/>
</dbReference>
<keyword evidence="1" id="KW-0472">Membrane</keyword>
<name>A0A160PKM7_9HYPH</name>
<sequence>MRNLILSKALAVLATLGLATFLLFQLVPPVTRADPVGVKLVPASELIDASVEGFDPQNTPLIRRLDLIRQNITALGIGEQLEVRGIILAIIAALALYALLPSRLRPLLPLCDAIDAAAQRFAPYRTFTRLIRHPLFFLVTILLTGGLLVQNELLDTPGSLPALTKLHCSVSQPCNVWSRPFLTDPF</sequence>
<evidence type="ECO:0000313" key="3">
    <source>
        <dbReference type="Proteomes" id="UP000218288"/>
    </source>
</evidence>
<keyword evidence="1" id="KW-0812">Transmembrane</keyword>
<organism evidence="2 3">
    <name type="scientific">Methylorubrum populi</name>
    <dbReference type="NCBI Taxonomy" id="223967"/>
    <lineage>
        <taxon>Bacteria</taxon>
        <taxon>Pseudomonadati</taxon>
        <taxon>Pseudomonadota</taxon>
        <taxon>Alphaproteobacteria</taxon>
        <taxon>Hyphomicrobiales</taxon>
        <taxon>Methylobacteriaceae</taxon>
        <taxon>Methylorubrum</taxon>
    </lineage>
</organism>
<geneLocation type="plasmid" evidence="3">
    <name>pmppm03 dna</name>
</geneLocation>
<dbReference type="RefSeq" id="WP_096488088.1">
    <property type="nucleotide sequence ID" value="NZ_AP014812.1"/>
</dbReference>
<proteinExistence type="predicted"/>
<protein>
    <submittedName>
        <fullName evidence="2">rRNA large subunit methyltransferase A</fullName>
    </submittedName>
</protein>
<gene>
    <name evidence="2" type="ORF">MPPM_5554</name>
</gene>
<keyword evidence="2" id="KW-0808">Transferase</keyword>
<evidence type="ECO:0000256" key="1">
    <source>
        <dbReference type="SAM" id="Phobius"/>
    </source>
</evidence>
<dbReference type="GO" id="GO:0032259">
    <property type="term" value="P:methylation"/>
    <property type="evidence" value="ECO:0007669"/>
    <property type="project" value="UniProtKB-KW"/>
</dbReference>
<dbReference type="GO" id="GO:0008168">
    <property type="term" value="F:methyltransferase activity"/>
    <property type="evidence" value="ECO:0007669"/>
    <property type="project" value="UniProtKB-KW"/>
</dbReference>
<feature type="transmembrane region" description="Helical" evidence="1">
    <location>
        <begin position="83"/>
        <end position="100"/>
    </location>
</feature>
<accession>A0A160PKM7</accession>
<keyword evidence="2" id="KW-0489">Methyltransferase</keyword>
<dbReference type="EMBL" id="AP014812">
    <property type="protein sequence ID" value="BAU94159.1"/>
    <property type="molecule type" value="Genomic_DNA"/>
</dbReference>
<keyword evidence="1" id="KW-1133">Transmembrane helix</keyword>
<dbReference type="OrthoDB" id="8025301at2"/>
<evidence type="ECO:0000313" key="2">
    <source>
        <dbReference type="EMBL" id="BAU94159.1"/>
    </source>
</evidence>
<reference evidence="2 3" key="1">
    <citation type="journal article" date="2016" name="Genome Announc.">
        <title>Complete Genome Sequence of Methylobacterium populi P-1M, Isolated from Pink-Pigmented Household Biofilm.</title>
        <authorList>
            <person name="Morohoshi T."/>
            <person name="Ikeda T."/>
        </authorList>
    </citation>
    <scope>NUCLEOTIDE SEQUENCE [LARGE SCALE GENOMIC DNA]</scope>
    <source>
        <strain evidence="2 3">P-1M</strain>
        <plasmid evidence="3">Plasmid pmppm03 dna</plasmid>
    </source>
</reference>
<dbReference type="AlphaFoldDB" id="A0A160PKM7"/>
<feature type="transmembrane region" description="Helical" evidence="1">
    <location>
        <begin position="130"/>
        <end position="149"/>
    </location>
</feature>